<keyword evidence="1" id="KW-1133">Transmembrane helix</keyword>
<proteinExistence type="predicted"/>
<keyword evidence="3" id="KW-1185">Reference proteome</keyword>
<protein>
    <recommendedName>
        <fullName evidence="4">Porin</fullName>
    </recommendedName>
</protein>
<dbReference type="Gene3D" id="2.40.160.10">
    <property type="entry name" value="Porin"/>
    <property type="match status" value="1"/>
</dbReference>
<feature type="transmembrane region" description="Helical" evidence="1">
    <location>
        <begin position="20"/>
        <end position="40"/>
    </location>
</feature>
<accession>A0A318N135</accession>
<organism evidence="2 3">
    <name type="scientific">Commensalibacter melissae</name>
    <dbReference type="NCBI Taxonomy" id="2070537"/>
    <lineage>
        <taxon>Bacteria</taxon>
        <taxon>Pseudomonadati</taxon>
        <taxon>Pseudomonadota</taxon>
        <taxon>Alphaproteobacteria</taxon>
        <taxon>Acetobacterales</taxon>
        <taxon>Acetobacteraceae</taxon>
    </lineage>
</organism>
<gene>
    <name evidence="2" type="ORF">DK869_04295</name>
</gene>
<evidence type="ECO:0000313" key="2">
    <source>
        <dbReference type="EMBL" id="PXZ00631.1"/>
    </source>
</evidence>
<evidence type="ECO:0000256" key="1">
    <source>
        <dbReference type="SAM" id="Phobius"/>
    </source>
</evidence>
<sequence>MVNNIEAVQSNLSYGRKKGFLRSCTMGILFLKISISFSYANVYQTNRWRSNITPFLNKEKEEKKDKDENDQQAEYICYEKSIRCTMWNADRVVNVDPYKDLHYQVGYSTLAFPKGRPTFYSASKKLSIAFGLYINYDIGALLGPNKRANGPKVSSYQGTLRRGRPIIVVKYTDFALTVTPDIGRFGLEHHDLFGADLKYTGIKNLVIGGGLLQPTLSMLDSETSRGFFLAERPMVIDMLRNVAGGEPRAGFNVIHWGQRYLISVGYTGQRVGKKFTNFQQGQKGGVLRLAGRPIASRNIDLHLGVTGTFAVHGENRKYSIVSYNESRLFPSAADFKTGTINGVNSIWAVGPEFALRWKRLIFQGEYYSFFMPRKNEGYGHNDNLHFWGWYGSLNYAIFGAHRHYLPSRAIFAAPEGSLFNPAAGDWGALEWSVRWSYLNLNSHARDYENNKYAAGVQGGKQKVIATGFNWYPSPHFRVMIDYNHIISSRSRNNLWHLRKKDSNLIISRLQLTF</sequence>
<evidence type="ECO:0000313" key="3">
    <source>
        <dbReference type="Proteomes" id="UP000247565"/>
    </source>
</evidence>
<reference evidence="2 3" key="1">
    <citation type="submission" date="2018-05" db="EMBL/GenBank/DDBJ databases">
        <title>Reference genomes for bee gut microbiota database.</title>
        <authorList>
            <person name="Ellegaard K.M."/>
        </authorList>
    </citation>
    <scope>NUCLEOTIDE SEQUENCE [LARGE SCALE GENOMIC DNA]</scope>
    <source>
        <strain evidence="2 3">ESL0284</strain>
    </source>
</reference>
<dbReference type="Pfam" id="PF07396">
    <property type="entry name" value="Porin_O_P"/>
    <property type="match status" value="1"/>
</dbReference>
<dbReference type="EMBL" id="QGLT01000002">
    <property type="protein sequence ID" value="PXZ00631.1"/>
    <property type="molecule type" value="Genomic_DNA"/>
</dbReference>
<comment type="caution">
    <text evidence="2">The sequence shown here is derived from an EMBL/GenBank/DDBJ whole genome shotgun (WGS) entry which is preliminary data.</text>
</comment>
<keyword evidence="1" id="KW-0812">Transmembrane</keyword>
<dbReference type="InterPro" id="IPR010870">
    <property type="entry name" value="Porin_O/P"/>
</dbReference>
<dbReference type="RefSeq" id="WP_110438773.1">
    <property type="nucleotide sequence ID" value="NZ_CP046393.1"/>
</dbReference>
<name>A0A318N135_9PROT</name>
<dbReference type="OrthoDB" id="7217987at2"/>
<dbReference type="InterPro" id="IPR023614">
    <property type="entry name" value="Porin_dom_sf"/>
</dbReference>
<evidence type="ECO:0008006" key="4">
    <source>
        <dbReference type="Google" id="ProtNLM"/>
    </source>
</evidence>
<dbReference type="AlphaFoldDB" id="A0A318N135"/>
<dbReference type="Proteomes" id="UP000247565">
    <property type="component" value="Unassembled WGS sequence"/>
</dbReference>
<keyword evidence="1" id="KW-0472">Membrane</keyword>